<dbReference type="Proteomes" id="UP001610432">
    <property type="component" value="Unassembled WGS sequence"/>
</dbReference>
<feature type="region of interest" description="Disordered" evidence="1">
    <location>
        <begin position="1"/>
        <end position="132"/>
    </location>
</feature>
<feature type="compositionally biased region" description="Polar residues" evidence="1">
    <location>
        <begin position="97"/>
        <end position="111"/>
    </location>
</feature>
<dbReference type="RefSeq" id="XP_070887914.1">
    <property type="nucleotide sequence ID" value="XM_071026929.1"/>
</dbReference>
<organism evidence="2 3">
    <name type="scientific">Aspergillus lucknowensis</name>
    <dbReference type="NCBI Taxonomy" id="176173"/>
    <lineage>
        <taxon>Eukaryota</taxon>
        <taxon>Fungi</taxon>
        <taxon>Dikarya</taxon>
        <taxon>Ascomycota</taxon>
        <taxon>Pezizomycotina</taxon>
        <taxon>Eurotiomycetes</taxon>
        <taxon>Eurotiomycetidae</taxon>
        <taxon>Eurotiales</taxon>
        <taxon>Aspergillaceae</taxon>
        <taxon>Aspergillus</taxon>
        <taxon>Aspergillus subgen. Nidulantes</taxon>
    </lineage>
</organism>
<dbReference type="EMBL" id="JBFXLQ010000011">
    <property type="protein sequence ID" value="KAL2868935.1"/>
    <property type="molecule type" value="Genomic_DNA"/>
</dbReference>
<evidence type="ECO:0000313" key="3">
    <source>
        <dbReference type="Proteomes" id="UP001610432"/>
    </source>
</evidence>
<proteinExistence type="predicted"/>
<comment type="caution">
    <text evidence="2">The sequence shown here is derived from an EMBL/GenBank/DDBJ whole genome shotgun (WGS) entry which is preliminary data.</text>
</comment>
<sequence length="232" mass="25307">MSICAWQEIDFSPSRPGELDLGAGGLESAETRGQPRLATGGPISKFSGPKLTSPPQRLPGEESSEESSCPRSVLPQLSLGDSDPVDTKITRSKSRFESQQSNKNKPTTTAVASRPLSLTRPQTQQLAATQPRSQLWKSSRNWRAGFAARLAPRRAGPALSSPTPFTCTSPFLFRVQDLLLAQSPLCRQTKSRPCSCEMSHRRHTCLAMACVEDHPWPQTLSRRPSVAILASL</sequence>
<feature type="compositionally biased region" description="Polar residues" evidence="1">
    <location>
        <begin position="119"/>
        <end position="132"/>
    </location>
</feature>
<evidence type="ECO:0000256" key="1">
    <source>
        <dbReference type="SAM" id="MobiDB-lite"/>
    </source>
</evidence>
<name>A0ABR4LWN5_9EURO</name>
<protein>
    <submittedName>
        <fullName evidence="2">Uncharacterized protein</fullName>
    </submittedName>
</protein>
<gene>
    <name evidence="2" type="ORF">BJX67DRAFT_29810</name>
</gene>
<dbReference type="GeneID" id="98142001"/>
<reference evidence="2 3" key="1">
    <citation type="submission" date="2024-07" db="EMBL/GenBank/DDBJ databases">
        <title>Section-level genome sequencing and comparative genomics of Aspergillus sections Usti and Cavernicolus.</title>
        <authorList>
            <consortium name="Lawrence Berkeley National Laboratory"/>
            <person name="Nybo J.L."/>
            <person name="Vesth T.C."/>
            <person name="Theobald S."/>
            <person name="Frisvad J.C."/>
            <person name="Larsen T.O."/>
            <person name="Kjaerboelling I."/>
            <person name="Rothschild-Mancinelli K."/>
            <person name="Lyhne E.K."/>
            <person name="Kogle M.E."/>
            <person name="Barry K."/>
            <person name="Clum A."/>
            <person name="Na H."/>
            <person name="Ledsgaard L."/>
            <person name="Lin J."/>
            <person name="Lipzen A."/>
            <person name="Kuo A."/>
            <person name="Riley R."/>
            <person name="Mondo S."/>
            <person name="Labutti K."/>
            <person name="Haridas S."/>
            <person name="Pangalinan J."/>
            <person name="Salamov A.A."/>
            <person name="Simmons B.A."/>
            <person name="Magnuson J.K."/>
            <person name="Chen J."/>
            <person name="Drula E."/>
            <person name="Henrissat B."/>
            <person name="Wiebenga A."/>
            <person name="Lubbers R.J."/>
            <person name="Gomes A.C."/>
            <person name="Macurrencykelacurrency M.R."/>
            <person name="Stajich J."/>
            <person name="Grigoriev I.V."/>
            <person name="Mortensen U.H."/>
            <person name="De Vries R.P."/>
            <person name="Baker S.E."/>
            <person name="Andersen M.R."/>
        </authorList>
    </citation>
    <scope>NUCLEOTIDE SEQUENCE [LARGE SCALE GENOMIC DNA]</scope>
    <source>
        <strain evidence="2 3">CBS 449.75</strain>
    </source>
</reference>
<evidence type="ECO:0000313" key="2">
    <source>
        <dbReference type="EMBL" id="KAL2868935.1"/>
    </source>
</evidence>
<keyword evidence="3" id="KW-1185">Reference proteome</keyword>
<accession>A0ABR4LWN5</accession>